<feature type="transmembrane region" description="Helical" evidence="1">
    <location>
        <begin position="47"/>
        <end position="67"/>
    </location>
</feature>
<evidence type="ECO:0000313" key="2">
    <source>
        <dbReference type="EMBL" id="KAH3872278.1"/>
    </source>
</evidence>
<name>A0A9D4RM01_DREPO</name>
<gene>
    <name evidence="2" type="ORF">DPMN_035493</name>
</gene>
<keyword evidence="1" id="KW-0812">Transmembrane</keyword>
<dbReference type="InterPro" id="IPR032055">
    <property type="entry name" value="TMEM72"/>
</dbReference>
<keyword evidence="3" id="KW-1185">Reference proteome</keyword>
<feature type="transmembrane region" description="Helical" evidence="1">
    <location>
        <begin position="15"/>
        <end position="35"/>
    </location>
</feature>
<dbReference type="Proteomes" id="UP000828390">
    <property type="component" value="Unassembled WGS sequence"/>
</dbReference>
<proteinExistence type="predicted"/>
<sequence length="198" mass="21886">MGLCSKVCSSFLGDVLVWITRIAGLSAVVACWGVAAEVLYYGHYLGYVLLAIAVVLTPLEVVFGINYCVQLCCSVDTACRRCWDCVLWLDDWKKATLYLVLAVPCFVQPGEVRLAVIVGIMLIFSSVLYLLKTFKTRADNERKTLAQTPSYDKFEEVHEEVDLDDDDDDDAGGVITNPGTISISMDNDIGDQQEILEV</sequence>
<organism evidence="2 3">
    <name type="scientific">Dreissena polymorpha</name>
    <name type="common">Zebra mussel</name>
    <name type="synonym">Mytilus polymorpha</name>
    <dbReference type="NCBI Taxonomy" id="45954"/>
    <lineage>
        <taxon>Eukaryota</taxon>
        <taxon>Metazoa</taxon>
        <taxon>Spiralia</taxon>
        <taxon>Lophotrochozoa</taxon>
        <taxon>Mollusca</taxon>
        <taxon>Bivalvia</taxon>
        <taxon>Autobranchia</taxon>
        <taxon>Heteroconchia</taxon>
        <taxon>Euheterodonta</taxon>
        <taxon>Imparidentia</taxon>
        <taxon>Neoheterodontei</taxon>
        <taxon>Myida</taxon>
        <taxon>Dreissenoidea</taxon>
        <taxon>Dreissenidae</taxon>
        <taxon>Dreissena</taxon>
    </lineage>
</organism>
<dbReference type="Pfam" id="PF16054">
    <property type="entry name" value="TMEM72"/>
    <property type="match status" value="1"/>
</dbReference>
<reference evidence="2" key="1">
    <citation type="journal article" date="2019" name="bioRxiv">
        <title>The Genome of the Zebra Mussel, Dreissena polymorpha: A Resource for Invasive Species Research.</title>
        <authorList>
            <person name="McCartney M.A."/>
            <person name="Auch B."/>
            <person name="Kono T."/>
            <person name="Mallez S."/>
            <person name="Zhang Y."/>
            <person name="Obille A."/>
            <person name="Becker A."/>
            <person name="Abrahante J.E."/>
            <person name="Garbe J."/>
            <person name="Badalamenti J.P."/>
            <person name="Herman A."/>
            <person name="Mangelson H."/>
            <person name="Liachko I."/>
            <person name="Sullivan S."/>
            <person name="Sone E.D."/>
            <person name="Koren S."/>
            <person name="Silverstein K.A.T."/>
            <person name="Beckman K.B."/>
            <person name="Gohl D.M."/>
        </authorList>
    </citation>
    <scope>NUCLEOTIDE SEQUENCE</scope>
    <source>
        <strain evidence="2">Duluth1</strain>
        <tissue evidence="2">Whole animal</tissue>
    </source>
</reference>
<accession>A0A9D4RM01</accession>
<dbReference type="EMBL" id="JAIWYP010000002">
    <property type="protein sequence ID" value="KAH3872278.1"/>
    <property type="molecule type" value="Genomic_DNA"/>
</dbReference>
<evidence type="ECO:0000256" key="1">
    <source>
        <dbReference type="SAM" id="Phobius"/>
    </source>
</evidence>
<dbReference type="PANTHER" id="PTHR28474">
    <property type="entry name" value="TRANSMEMBRANE PROTEIN 72"/>
    <property type="match status" value="1"/>
</dbReference>
<keyword evidence="1" id="KW-0472">Membrane</keyword>
<evidence type="ECO:0000313" key="3">
    <source>
        <dbReference type="Proteomes" id="UP000828390"/>
    </source>
</evidence>
<dbReference type="PANTHER" id="PTHR28474:SF1">
    <property type="entry name" value="TRANSMEMBRANE PROTEIN 72"/>
    <property type="match status" value="1"/>
</dbReference>
<dbReference type="AlphaFoldDB" id="A0A9D4RM01"/>
<reference evidence="2" key="2">
    <citation type="submission" date="2020-11" db="EMBL/GenBank/DDBJ databases">
        <authorList>
            <person name="McCartney M.A."/>
            <person name="Auch B."/>
            <person name="Kono T."/>
            <person name="Mallez S."/>
            <person name="Becker A."/>
            <person name="Gohl D.M."/>
            <person name="Silverstein K.A.T."/>
            <person name="Koren S."/>
            <person name="Bechman K.B."/>
            <person name="Herman A."/>
            <person name="Abrahante J.E."/>
            <person name="Garbe J."/>
        </authorList>
    </citation>
    <scope>NUCLEOTIDE SEQUENCE</scope>
    <source>
        <strain evidence="2">Duluth1</strain>
        <tissue evidence="2">Whole animal</tissue>
    </source>
</reference>
<comment type="caution">
    <text evidence="2">The sequence shown here is derived from an EMBL/GenBank/DDBJ whole genome shotgun (WGS) entry which is preliminary data.</text>
</comment>
<dbReference type="OrthoDB" id="5946061at2759"/>
<keyword evidence="1" id="KW-1133">Transmembrane helix</keyword>
<protein>
    <recommendedName>
        <fullName evidence="4">Transmembrane protein 72</fullName>
    </recommendedName>
</protein>
<evidence type="ECO:0008006" key="4">
    <source>
        <dbReference type="Google" id="ProtNLM"/>
    </source>
</evidence>
<feature type="transmembrane region" description="Helical" evidence="1">
    <location>
        <begin position="112"/>
        <end position="131"/>
    </location>
</feature>